<dbReference type="GeneID" id="23463239"/>
<evidence type="ECO:0000256" key="1">
    <source>
        <dbReference type="SAM" id="MobiDB-lite"/>
    </source>
</evidence>
<evidence type="ECO:0000256" key="2">
    <source>
        <dbReference type="SAM" id="Phobius"/>
    </source>
</evidence>
<dbReference type="EMBL" id="KP136319">
    <property type="protein sequence ID" value="AJF98322.1"/>
    <property type="molecule type" value="Genomic_DNA"/>
</dbReference>
<proteinExistence type="predicted"/>
<feature type="region of interest" description="Disordered" evidence="1">
    <location>
        <begin position="1"/>
        <end position="42"/>
    </location>
</feature>
<protein>
    <submittedName>
        <fullName evidence="3">Uncharacterized protein</fullName>
    </submittedName>
</protein>
<dbReference type="RefSeq" id="YP_009120557.1">
    <property type="nucleotide sequence ID" value="NC_026440.1"/>
</dbReference>
<evidence type="ECO:0000313" key="4">
    <source>
        <dbReference type="Proteomes" id="UP000202511"/>
    </source>
</evidence>
<accession>A0A0B5JEU6</accession>
<keyword evidence="2" id="KW-0472">Membrane</keyword>
<dbReference type="Proteomes" id="UP000202511">
    <property type="component" value="Segment"/>
</dbReference>
<sequence>MRGPRTSMVNPKVGSTEITDSRRFGRHALDGATRGPGTSGAASTRSFLARRFTGAPAVRFDGLVVITNVTIVTIVTIVTMLKITILVGGDDDNDNRAGSRPW</sequence>
<keyword evidence="2" id="KW-0812">Transmembrane</keyword>
<keyword evidence="2" id="KW-1133">Transmembrane helix</keyword>
<evidence type="ECO:0000313" key="3">
    <source>
        <dbReference type="EMBL" id="AJF98322.1"/>
    </source>
</evidence>
<organism evidence="3 4">
    <name type="scientific">Pandoravirus inopinatum</name>
    <dbReference type="NCBI Taxonomy" id="1605721"/>
    <lineage>
        <taxon>Viruses</taxon>
        <taxon>Pandoravirus</taxon>
    </lineage>
</organism>
<reference evidence="3 4" key="1">
    <citation type="journal article" date="2015" name="Parasitol. Res.">
        <title>Viruses in close associations with free-living amoebae.</title>
        <authorList>
            <person name="Scheid P."/>
        </authorList>
    </citation>
    <scope>NUCLEOTIDE SEQUENCE [LARGE SCALE GENOMIC DNA]</scope>
    <source>
        <strain evidence="3">KlaHel</strain>
    </source>
</reference>
<feature type="transmembrane region" description="Helical" evidence="2">
    <location>
        <begin position="60"/>
        <end position="85"/>
    </location>
</feature>
<feature type="compositionally biased region" description="Basic and acidic residues" evidence="1">
    <location>
        <begin position="19"/>
        <end position="29"/>
    </location>
</feature>
<dbReference type="KEGG" id="vg:23463239"/>
<name>A0A0B5JEU6_9VIRU</name>